<dbReference type="InterPro" id="IPR020596">
    <property type="entry name" value="rRNA_Ade_Mease_Trfase_CS"/>
</dbReference>
<evidence type="ECO:0000313" key="10">
    <source>
        <dbReference type="EMBL" id="AFG38242.1"/>
    </source>
</evidence>
<evidence type="ECO:0000256" key="3">
    <source>
        <dbReference type="ARBA" id="ARBA00022603"/>
    </source>
</evidence>
<evidence type="ECO:0000256" key="8">
    <source>
        <dbReference type="PROSITE-ProRule" id="PRU01026"/>
    </source>
</evidence>
<dbReference type="PATRIC" id="fig|889378.3.peg.2182"/>
<dbReference type="GO" id="GO:0052908">
    <property type="term" value="F:16S rRNA (adenine(1518)-N(6)/adenine(1519)-N(6))-dimethyltransferase activity"/>
    <property type="evidence" value="ECO:0007669"/>
    <property type="project" value="UniProtKB-EC"/>
</dbReference>
<dbReference type="eggNOG" id="COG0030">
    <property type="taxonomic scope" value="Bacteria"/>
</dbReference>
<evidence type="ECO:0000313" key="11">
    <source>
        <dbReference type="Proteomes" id="UP000007383"/>
    </source>
</evidence>
<dbReference type="Pfam" id="PF00398">
    <property type="entry name" value="RrnaAD"/>
    <property type="match status" value="1"/>
</dbReference>
<name>H9UL49_SPIAZ</name>
<dbReference type="PANTHER" id="PTHR11727">
    <property type="entry name" value="DIMETHYLADENOSINE TRANSFERASE"/>
    <property type="match status" value="1"/>
</dbReference>
<dbReference type="InterPro" id="IPR023165">
    <property type="entry name" value="rRNA_Ade_diMease-like_C"/>
</dbReference>
<protein>
    <recommendedName>
        <fullName evidence="7">Ribosomal RNA small subunit methyltransferase A</fullName>
        <ecNumber evidence="7">2.1.1.182</ecNumber>
    </recommendedName>
    <alternativeName>
        <fullName evidence="7">16S rRNA (adenine(1518)-N(6)/adenine(1519)-N(6))-dimethyltransferase</fullName>
    </alternativeName>
    <alternativeName>
        <fullName evidence="7">16S rRNA dimethyladenosine transferase</fullName>
    </alternativeName>
    <alternativeName>
        <fullName evidence="7">16S rRNA dimethylase</fullName>
    </alternativeName>
    <alternativeName>
        <fullName evidence="7">S-adenosylmethionine-6-N', N'-adenosyl(rRNA) dimethyltransferase</fullName>
    </alternativeName>
</protein>
<dbReference type="EMBL" id="CP003282">
    <property type="protein sequence ID" value="AFG38242.1"/>
    <property type="molecule type" value="Genomic_DNA"/>
</dbReference>
<dbReference type="GO" id="GO:0005829">
    <property type="term" value="C:cytosol"/>
    <property type="evidence" value="ECO:0007669"/>
    <property type="project" value="TreeGrafter"/>
</dbReference>
<feature type="binding site" evidence="7 8">
    <location>
        <position position="59"/>
    </location>
    <ligand>
        <name>S-adenosyl-L-methionine</name>
        <dbReference type="ChEBI" id="CHEBI:59789"/>
    </ligand>
</feature>
<dbReference type="HOGENOM" id="CLU_041220_0_2_12"/>
<dbReference type="PROSITE" id="PS01131">
    <property type="entry name" value="RRNA_A_DIMETH"/>
    <property type="match status" value="1"/>
</dbReference>
<dbReference type="Gene3D" id="1.10.8.100">
    <property type="entry name" value="Ribosomal RNA adenine dimethylase-like, domain 2"/>
    <property type="match status" value="1"/>
</dbReference>
<feature type="binding site" evidence="7 8">
    <location>
        <position position="80"/>
    </location>
    <ligand>
        <name>S-adenosyl-L-methionine</name>
        <dbReference type="ChEBI" id="CHEBI:59789"/>
    </ligand>
</feature>
<dbReference type="PROSITE" id="PS51689">
    <property type="entry name" value="SAM_RNA_A_N6_MT"/>
    <property type="match status" value="1"/>
</dbReference>
<dbReference type="InterPro" id="IPR029063">
    <property type="entry name" value="SAM-dependent_MTases_sf"/>
</dbReference>
<dbReference type="AlphaFoldDB" id="H9UL49"/>
<keyword evidence="6 7" id="KW-0694">RNA-binding</keyword>
<comment type="subcellular location">
    <subcellularLocation>
        <location evidence="7">Cytoplasm</location>
    </subcellularLocation>
</comment>
<reference evidence="11" key="1">
    <citation type="journal article" date="2013" name="Stand. Genomic Sci.">
        <title>Complete genome sequence of the halophilic bacterium Spirochaeta africana type strain (Z-7692(T)) from the alkaline Lake Magadi in the East African Rift.</title>
        <authorList>
            <person name="Liolos K."/>
            <person name="Abt B."/>
            <person name="Scheuner C."/>
            <person name="Teshima H."/>
            <person name="Held B."/>
            <person name="Lapidus A."/>
            <person name="Nolan M."/>
            <person name="Lucas S."/>
            <person name="Deshpande S."/>
            <person name="Cheng J.F."/>
            <person name="Tapia R."/>
            <person name="Goodwin L.A."/>
            <person name="Pitluck S."/>
            <person name="Pagani I."/>
            <person name="Ivanova N."/>
            <person name="Mavromatis K."/>
            <person name="Mikhailova N."/>
            <person name="Huntemann M."/>
            <person name="Pati A."/>
            <person name="Chen A."/>
            <person name="Palaniappan K."/>
            <person name="Land M."/>
            <person name="Rohde M."/>
            <person name="Tindall B.J."/>
            <person name="Detter J.C."/>
            <person name="Goker M."/>
            <person name="Bristow J."/>
            <person name="Eisen J.A."/>
            <person name="Markowitz V."/>
            <person name="Hugenholtz P."/>
            <person name="Woyke T."/>
            <person name="Klenk H.P."/>
            <person name="Kyrpides N.C."/>
        </authorList>
    </citation>
    <scope>NUCLEOTIDE SEQUENCE</scope>
    <source>
        <strain evidence="11">ATCC 700263 / DSM 8902 / Z-7692</strain>
    </source>
</reference>
<sequence>MHYSELNYNSSQAIRGFLEARGIRLQKRFGQNFLVDPHKRAAICRLIPAEAGQPIWEIGPGIGALTHELLQRGDQLTLFEIDYGLIAILQELFADDPVAVVAGDCVTTLPEVWQASARPAAVVGNLPYNAASAILMAMLEGGMLPPRLITMVQRESALRMTARPGSKDYSAYSVACQARSRVSLCFDVPPEAFFPRPEVVSTVVQLVPLDAEPDLPPWFSPLVRRAFSSRRKTLRNNMKNGELYPGITGEMVLEAALGLGIAPETRAERIGVDEFIQLSRAVARQGCS</sequence>
<keyword evidence="5 7" id="KW-0949">S-adenosyl-L-methionine</keyword>
<dbReference type="EC" id="2.1.1.182" evidence="7"/>
<keyword evidence="11" id="KW-1185">Reference proteome</keyword>
<dbReference type="Proteomes" id="UP000007383">
    <property type="component" value="Chromosome"/>
</dbReference>
<comment type="catalytic activity">
    <reaction evidence="7">
        <text>adenosine(1518)/adenosine(1519) in 16S rRNA + 4 S-adenosyl-L-methionine = N(6)-dimethyladenosine(1518)/N(6)-dimethyladenosine(1519) in 16S rRNA + 4 S-adenosyl-L-homocysteine + 4 H(+)</text>
        <dbReference type="Rhea" id="RHEA:19609"/>
        <dbReference type="Rhea" id="RHEA-COMP:10232"/>
        <dbReference type="Rhea" id="RHEA-COMP:10233"/>
        <dbReference type="ChEBI" id="CHEBI:15378"/>
        <dbReference type="ChEBI" id="CHEBI:57856"/>
        <dbReference type="ChEBI" id="CHEBI:59789"/>
        <dbReference type="ChEBI" id="CHEBI:74411"/>
        <dbReference type="ChEBI" id="CHEBI:74493"/>
        <dbReference type="EC" id="2.1.1.182"/>
    </reaction>
</comment>
<feature type="binding site" evidence="7 8">
    <location>
        <position position="32"/>
    </location>
    <ligand>
        <name>S-adenosyl-L-methionine</name>
        <dbReference type="ChEBI" id="CHEBI:59789"/>
    </ligand>
</feature>
<dbReference type="InterPro" id="IPR011530">
    <property type="entry name" value="rRNA_adenine_dimethylase"/>
</dbReference>
<feature type="binding site" evidence="7 8">
    <location>
        <position position="125"/>
    </location>
    <ligand>
        <name>S-adenosyl-L-methionine</name>
        <dbReference type="ChEBI" id="CHEBI:59789"/>
    </ligand>
</feature>
<feature type="domain" description="Ribosomal RNA adenine methylase transferase N-terminal" evidence="9">
    <location>
        <begin position="39"/>
        <end position="210"/>
    </location>
</feature>
<dbReference type="RefSeq" id="WP_014456225.1">
    <property type="nucleotide sequence ID" value="NC_017098.1"/>
</dbReference>
<accession>H9UL49</accession>
<feature type="binding site" evidence="7 8">
    <location>
        <position position="104"/>
    </location>
    <ligand>
        <name>S-adenosyl-L-methionine</name>
        <dbReference type="ChEBI" id="CHEBI:59789"/>
    </ligand>
</feature>
<evidence type="ECO:0000256" key="6">
    <source>
        <dbReference type="ARBA" id="ARBA00022884"/>
    </source>
</evidence>
<dbReference type="HAMAP" id="MF_00607">
    <property type="entry name" value="16SrRNA_methyltr_A"/>
    <property type="match status" value="1"/>
</dbReference>
<dbReference type="SUPFAM" id="SSF53335">
    <property type="entry name" value="S-adenosyl-L-methionine-dependent methyltransferases"/>
    <property type="match status" value="1"/>
</dbReference>
<evidence type="ECO:0000256" key="7">
    <source>
        <dbReference type="HAMAP-Rule" id="MF_00607"/>
    </source>
</evidence>
<dbReference type="InterPro" id="IPR001737">
    <property type="entry name" value="KsgA/Erm"/>
</dbReference>
<dbReference type="NCBIfam" id="TIGR00755">
    <property type="entry name" value="ksgA"/>
    <property type="match status" value="1"/>
</dbReference>
<comment type="function">
    <text evidence="7">Specifically dimethylates two adjacent adenosines (A1518 and A1519) in the loop of a conserved hairpin near the 3'-end of 16S rRNA in the 30S particle. May play a critical role in biogenesis of 30S subunits.</text>
</comment>
<dbReference type="SMART" id="SM00650">
    <property type="entry name" value="rADc"/>
    <property type="match status" value="1"/>
</dbReference>
<feature type="binding site" evidence="7 8">
    <location>
        <position position="34"/>
    </location>
    <ligand>
        <name>S-adenosyl-L-methionine</name>
        <dbReference type="ChEBI" id="CHEBI:59789"/>
    </ligand>
</feature>
<evidence type="ECO:0000256" key="1">
    <source>
        <dbReference type="ARBA" id="ARBA00022490"/>
    </source>
</evidence>
<evidence type="ECO:0000256" key="4">
    <source>
        <dbReference type="ARBA" id="ARBA00022679"/>
    </source>
</evidence>
<evidence type="ECO:0000256" key="5">
    <source>
        <dbReference type="ARBA" id="ARBA00022691"/>
    </source>
</evidence>
<dbReference type="GO" id="GO:0003723">
    <property type="term" value="F:RNA binding"/>
    <property type="evidence" value="ECO:0007669"/>
    <property type="project" value="UniProtKB-UniRule"/>
</dbReference>
<dbReference type="PANTHER" id="PTHR11727:SF7">
    <property type="entry name" value="DIMETHYLADENOSINE TRANSFERASE-RELATED"/>
    <property type="match status" value="1"/>
</dbReference>
<comment type="similarity">
    <text evidence="7">Belongs to the class I-like SAM-binding methyltransferase superfamily. rRNA adenine N(6)-methyltransferase family. RsmA subfamily.</text>
</comment>
<proteinExistence type="inferred from homology"/>
<dbReference type="KEGG" id="sfc:Spiaf_2206"/>
<keyword evidence="1 7" id="KW-0963">Cytoplasm</keyword>
<dbReference type="STRING" id="889378.Spiaf_2206"/>
<keyword evidence="2 7" id="KW-0698">rRNA processing</keyword>
<dbReference type="Gene3D" id="3.40.50.150">
    <property type="entry name" value="Vaccinia Virus protein VP39"/>
    <property type="match status" value="1"/>
</dbReference>
<dbReference type="InterPro" id="IPR020598">
    <property type="entry name" value="rRNA_Ade_methylase_Trfase_N"/>
</dbReference>
<keyword evidence="3 7" id="KW-0489">Methyltransferase</keyword>
<gene>
    <name evidence="7" type="primary">rsmA</name>
    <name evidence="7" type="synonym">ksgA</name>
    <name evidence="10" type="ordered locus">Spiaf_2206</name>
</gene>
<dbReference type="OrthoDB" id="9814755at2"/>
<evidence type="ECO:0000259" key="9">
    <source>
        <dbReference type="SMART" id="SM00650"/>
    </source>
</evidence>
<organism evidence="10 11">
    <name type="scientific">Spirochaeta africana (strain ATCC 700263 / DSM 8902 / Z-7692)</name>
    <dbReference type="NCBI Taxonomy" id="889378"/>
    <lineage>
        <taxon>Bacteria</taxon>
        <taxon>Pseudomonadati</taxon>
        <taxon>Spirochaetota</taxon>
        <taxon>Spirochaetia</taxon>
        <taxon>Spirochaetales</taxon>
        <taxon>Spirochaetaceae</taxon>
        <taxon>Spirochaeta</taxon>
    </lineage>
</organism>
<evidence type="ECO:0000256" key="2">
    <source>
        <dbReference type="ARBA" id="ARBA00022552"/>
    </source>
</evidence>
<keyword evidence="4 7" id="KW-0808">Transferase</keyword>